<sequence length="95" mass="11345">MKKRYWFGGLLVLIVFIAILTNPSEEKYLQFSKERYGDIEAPVEMKIERINFVLFTAYTPTYHWDHGITHIGAFGTFFQVSDGQYDYPFWLEFFN</sequence>
<dbReference type="EMBL" id="JAUBDJ010000018">
    <property type="protein sequence ID" value="MDW0118788.1"/>
    <property type="molecule type" value="Genomic_DNA"/>
</dbReference>
<evidence type="ECO:0000313" key="1">
    <source>
        <dbReference type="EMBL" id="MDW0118788.1"/>
    </source>
</evidence>
<keyword evidence="2" id="KW-1185">Reference proteome</keyword>
<name>A0AAW9AHR8_9BACL</name>
<reference evidence="1 2" key="1">
    <citation type="submission" date="2023-06" db="EMBL/GenBank/DDBJ databases">
        <title>Sporosarcina sp. nov., isolated from Korean traditional fermented seafood 'Jeotgal'.</title>
        <authorList>
            <person name="Yang A.I."/>
            <person name="Shin N.-R."/>
        </authorList>
    </citation>
    <scope>NUCLEOTIDE SEQUENCE [LARGE SCALE GENOMIC DNA]</scope>
    <source>
        <strain evidence="1 2">KCTC43456</strain>
    </source>
</reference>
<evidence type="ECO:0000313" key="2">
    <source>
        <dbReference type="Proteomes" id="UP001271648"/>
    </source>
</evidence>
<dbReference type="RefSeq" id="WP_317941373.1">
    <property type="nucleotide sequence ID" value="NZ_JAUBDJ010000018.1"/>
</dbReference>
<dbReference type="Proteomes" id="UP001271648">
    <property type="component" value="Unassembled WGS sequence"/>
</dbReference>
<comment type="caution">
    <text evidence="1">The sequence shown here is derived from an EMBL/GenBank/DDBJ whole genome shotgun (WGS) entry which is preliminary data.</text>
</comment>
<protein>
    <submittedName>
        <fullName evidence="1">Uncharacterized protein</fullName>
    </submittedName>
</protein>
<organism evidence="1 2">
    <name type="scientific">Sporosarcina thermotolerans</name>
    <dbReference type="NCBI Taxonomy" id="633404"/>
    <lineage>
        <taxon>Bacteria</taxon>
        <taxon>Bacillati</taxon>
        <taxon>Bacillota</taxon>
        <taxon>Bacilli</taxon>
        <taxon>Bacillales</taxon>
        <taxon>Caryophanaceae</taxon>
        <taxon>Sporosarcina</taxon>
    </lineage>
</organism>
<dbReference type="AlphaFoldDB" id="A0AAW9AHR8"/>
<accession>A0AAW9AHR8</accession>
<gene>
    <name evidence="1" type="ORF">QTL97_17835</name>
</gene>
<proteinExistence type="predicted"/>